<dbReference type="InterPro" id="IPR006026">
    <property type="entry name" value="Peptidase_Metallo"/>
</dbReference>
<evidence type="ECO:0000256" key="1">
    <source>
        <dbReference type="PROSITE-ProRule" id="PRU01211"/>
    </source>
</evidence>
<dbReference type="PROSITE" id="PS51864">
    <property type="entry name" value="ASTACIN"/>
    <property type="match status" value="1"/>
</dbReference>
<evidence type="ECO:0000256" key="2">
    <source>
        <dbReference type="RuleBase" id="RU361183"/>
    </source>
</evidence>
<feature type="binding site" evidence="1">
    <location>
        <position position="228"/>
    </location>
    <ligand>
        <name>Zn(2+)</name>
        <dbReference type="ChEBI" id="CHEBI:29105"/>
        <note>catalytic</note>
    </ligand>
</feature>
<keyword evidence="3" id="KW-0472">Membrane</keyword>
<dbReference type="EC" id="3.4.24.-" evidence="2"/>
<dbReference type="AlphaFoldDB" id="A0A5B7CZ30"/>
<dbReference type="OrthoDB" id="5945790at2759"/>
<evidence type="ECO:0000259" key="4">
    <source>
        <dbReference type="PROSITE" id="PS51864"/>
    </source>
</evidence>
<keyword evidence="3" id="KW-0812">Transmembrane</keyword>
<dbReference type="PRINTS" id="PR00480">
    <property type="entry name" value="ASTACIN"/>
</dbReference>
<dbReference type="SUPFAM" id="SSF55486">
    <property type="entry name" value="Metalloproteases ('zincins'), catalytic domain"/>
    <property type="match status" value="1"/>
</dbReference>
<dbReference type="EMBL" id="VSRR010000365">
    <property type="protein sequence ID" value="MPC14609.1"/>
    <property type="molecule type" value="Genomic_DNA"/>
</dbReference>
<dbReference type="Gene3D" id="3.40.390.10">
    <property type="entry name" value="Collagenase (Catalytic Domain)"/>
    <property type="match status" value="1"/>
</dbReference>
<dbReference type="PANTHER" id="PTHR10127">
    <property type="entry name" value="DISCOIDIN, CUB, EGF, LAMININ , AND ZINC METALLOPROTEASE DOMAIN CONTAINING"/>
    <property type="match status" value="1"/>
</dbReference>
<keyword evidence="1 2" id="KW-0482">Metalloprotease</keyword>
<dbReference type="FunFam" id="3.40.390.10:FF:000142">
    <property type="entry name" value="Astacin"/>
    <property type="match status" value="1"/>
</dbReference>
<dbReference type="GO" id="GO:0004222">
    <property type="term" value="F:metalloendopeptidase activity"/>
    <property type="evidence" value="ECO:0007669"/>
    <property type="project" value="UniProtKB-UniRule"/>
</dbReference>
<keyword evidence="1 2" id="KW-0645">Protease</keyword>
<organism evidence="5 6">
    <name type="scientific">Portunus trituberculatus</name>
    <name type="common">Swimming crab</name>
    <name type="synonym">Neptunus trituberculatus</name>
    <dbReference type="NCBI Taxonomy" id="210409"/>
    <lineage>
        <taxon>Eukaryota</taxon>
        <taxon>Metazoa</taxon>
        <taxon>Ecdysozoa</taxon>
        <taxon>Arthropoda</taxon>
        <taxon>Crustacea</taxon>
        <taxon>Multicrustacea</taxon>
        <taxon>Malacostraca</taxon>
        <taxon>Eumalacostraca</taxon>
        <taxon>Eucarida</taxon>
        <taxon>Decapoda</taxon>
        <taxon>Pleocyemata</taxon>
        <taxon>Brachyura</taxon>
        <taxon>Eubrachyura</taxon>
        <taxon>Portunoidea</taxon>
        <taxon>Portunidae</taxon>
        <taxon>Portuninae</taxon>
        <taxon>Portunus</taxon>
    </lineage>
</organism>
<dbReference type="SMART" id="SM00235">
    <property type="entry name" value="ZnMc"/>
    <property type="match status" value="1"/>
</dbReference>
<dbReference type="GO" id="GO:0008270">
    <property type="term" value="F:zinc ion binding"/>
    <property type="evidence" value="ECO:0007669"/>
    <property type="project" value="UniProtKB-UniRule"/>
</dbReference>
<feature type="active site" evidence="1">
    <location>
        <position position="219"/>
    </location>
</feature>
<dbReference type="InterPro" id="IPR001506">
    <property type="entry name" value="Peptidase_M12A"/>
</dbReference>
<keyword evidence="1 2" id="KW-0479">Metal-binding</keyword>
<keyword evidence="3" id="KW-1133">Transmembrane helix</keyword>
<evidence type="ECO:0000256" key="3">
    <source>
        <dbReference type="SAM" id="Phobius"/>
    </source>
</evidence>
<dbReference type="PANTHER" id="PTHR10127:SF883">
    <property type="entry name" value="ZINC METALLOPROTEINASE NAS-8"/>
    <property type="match status" value="1"/>
</dbReference>
<comment type="caution">
    <text evidence="1">Lacks conserved residue(s) required for the propagation of feature annotation.</text>
</comment>
<accession>A0A5B7CZ30</accession>
<name>A0A5B7CZ30_PORTR</name>
<proteinExistence type="predicted"/>
<evidence type="ECO:0000313" key="6">
    <source>
        <dbReference type="Proteomes" id="UP000324222"/>
    </source>
</evidence>
<sequence>MDYGTHTSSEQWGVKTIVPTNPNVVLVESWYKYEKEQSDADQINNLYAAECNREPHELSTSDICFLDYNKGNVYFLRLRLILLATAVAAVAASPAMPLAAKAMYNPDLFQGDIKGIAGQEPGHERAAILGPQYLWSGGVVPYVFGSSITSHQRDIILQGMNDFHAKTCVRFVERTTQHDYIEIVSNDSGCWSYVGSIGGKQRVSLDVNGCIYVGTAIHELMHAIGFYHEHCRNDRDNYVTIHYENVMAGLESQFDKDSYYQYVGEGYNYASIMHYGTYAFSIQWGVKKTIIPTDPNVVLVEAYDKYEMEQSDANQINNLYAAECARRH</sequence>
<comment type="cofactor">
    <cofactor evidence="1 2">
        <name>Zn(2+)</name>
        <dbReference type="ChEBI" id="CHEBI:29105"/>
    </cofactor>
    <text evidence="1 2">Binds 1 zinc ion per subunit.</text>
</comment>
<keyword evidence="6" id="KW-1185">Reference proteome</keyword>
<comment type="caution">
    <text evidence="5">The sequence shown here is derived from an EMBL/GenBank/DDBJ whole genome shotgun (WGS) entry which is preliminary data.</text>
</comment>
<reference evidence="5 6" key="1">
    <citation type="submission" date="2019-05" db="EMBL/GenBank/DDBJ databases">
        <title>Another draft genome of Portunus trituberculatus and its Hox gene families provides insights of decapod evolution.</title>
        <authorList>
            <person name="Jeong J.-H."/>
            <person name="Song I."/>
            <person name="Kim S."/>
            <person name="Choi T."/>
            <person name="Kim D."/>
            <person name="Ryu S."/>
            <person name="Kim W."/>
        </authorList>
    </citation>
    <scope>NUCLEOTIDE SEQUENCE [LARGE SCALE GENOMIC DNA]</scope>
    <source>
        <tissue evidence="5">Muscle</tissue>
    </source>
</reference>
<gene>
    <name evidence="5" type="primary">ASTA_0</name>
    <name evidence="5" type="ORF">E2C01_007377</name>
</gene>
<keyword evidence="1 2" id="KW-0378">Hydrolase</keyword>
<feature type="binding site" evidence="1">
    <location>
        <position position="218"/>
    </location>
    <ligand>
        <name>Zn(2+)</name>
        <dbReference type="ChEBI" id="CHEBI:29105"/>
        <note>catalytic</note>
    </ligand>
</feature>
<feature type="binding site" evidence="1">
    <location>
        <position position="222"/>
    </location>
    <ligand>
        <name>Zn(2+)</name>
        <dbReference type="ChEBI" id="CHEBI:29105"/>
        <note>catalytic</note>
    </ligand>
</feature>
<protein>
    <recommendedName>
        <fullName evidence="2">Metalloendopeptidase</fullName>
        <ecNumber evidence="2">3.4.24.-</ecNumber>
    </recommendedName>
</protein>
<keyword evidence="1 2" id="KW-0862">Zinc</keyword>
<feature type="transmembrane region" description="Helical" evidence="3">
    <location>
        <begin position="80"/>
        <end position="100"/>
    </location>
</feature>
<dbReference type="InterPro" id="IPR024079">
    <property type="entry name" value="MetalloPept_cat_dom_sf"/>
</dbReference>
<dbReference type="GO" id="GO:0006508">
    <property type="term" value="P:proteolysis"/>
    <property type="evidence" value="ECO:0007669"/>
    <property type="project" value="UniProtKB-KW"/>
</dbReference>
<dbReference type="CDD" id="cd04280">
    <property type="entry name" value="ZnMc_astacin_like"/>
    <property type="match status" value="1"/>
</dbReference>
<dbReference type="Proteomes" id="UP000324222">
    <property type="component" value="Unassembled WGS sequence"/>
</dbReference>
<dbReference type="InterPro" id="IPR034035">
    <property type="entry name" value="Astacin-like_dom"/>
</dbReference>
<evidence type="ECO:0000313" key="5">
    <source>
        <dbReference type="EMBL" id="MPC14609.1"/>
    </source>
</evidence>
<feature type="domain" description="Peptidase M12A" evidence="4">
    <location>
        <begin position="126"/>
        <end position="325"/>
    </location>
</feature>
<dbReference type="Pfam" id="PF01400">
    <property type="entry name" value="Astacin"/>
    <property type="match status" value="1"/>
</dbReference>